<evidence type="ECO:0000256" key="2">
    <source>
        <dbReference type="SAM" id="MobiDB-lite"/>
    </source>
</evidence>
<dbReference type="SMART" id="SM00174">
    <property type="entry name" value="RHO"/>
    <property type="match status" value="1"/>
</dbReference>
<dbReference type="SMART" id="SM00173">
    <property type="entry name" value="RAS"/>
    <property type="match status" value="1"/>
</dbReference>
<dbReference type="EMBL" id="CAKKNE010000003">
    <property type="protein sequence ID" value="CAH0371245.1"/>
    <property type="molecule type" value="Genomic_DNA"/>
</dbReference>
<organism evidence="3 4">
    <name type="scientific">Pelagomonas calceolata</name>
    <dbReference type="NCBI Taxonomy" id="35677"/>
    <lineage>
        <taxon>Eukaryota</taxon>
        <taxon>Sar</taxon>
        <taxon>Stramenopiles</taxon>
        <taxon>Ochrophyta</taxon>
        <taxon>Pelagophyceae</taxon>
        <taxon>Pelagomonadales</taxon>
        <taxon>Pelagomonadaceae</taxon>
        <taxon>Pelagomonas</taxon>
    </lineage>
</organism>
<dbReference type="Proteomes" id="UP000789595">
    <property type="component" value="Unassembled WGS sequence"/>
</dbReference>
<dbReference type="PROSITE" id="PS51420">
    <property type="entry name" value="RHO"/>
    <property type="match status" value="1"/>
</dbReference>
<accession>A0A8J2WYL7</accession>
<evidence type="ECO:0000313" key="3">
    <source>
        <dbReference type="EMBL" id="CAH0371245.1"/>
    </source>
</evidence>
<dbReference type="PROSITE" id="PS51419">
    <property type="entry name" value="RAB"/>
    <property type="match status" value="1"/>
</dbReference>
<dbReference type="NCBIfam" id="TIGR00231">
    <property type="entry name" value="small_GTP"/>
    <property type="match status" value="1"/>
</dbReference>
<comment type="caution">
    <text evidence="3">The sequence shown here is derived from an EMBL/GenBank/DDBJ whole genome shotgun (WGS) entry which is preliminary data.</text>
</comment>
<dbReference type="PANTHER" id="PTHR47978">
    <property type="match status" value="1"/>
</dbReference>
<dbReference type="OrthoDB" id="48625at2759"/>
<dbReference type="Gene3D" id="3.40.50.300">
    <property type="entry name" value="P-loop containing nucleotide triphosphate hydrolases"/>
    <property type="match status" value="1"/>
</dbReference>
<feature type="compositionally biased region" description="Basic and acidic residues" evidence="2">
    <location>
        <begin position="1"/>
        <end position="18"/>
    </location>
</feature>
<dbReference type="FunFam" id="3.40.50.300:FF:001656">
    <property type="entry name" value="Rab11B GTPase, putative"/>
    <property type="match status" value="1"/>
</dbReference>
<gene>
    <name evidence="3" type="ORF">PECAL_3P11780</name>
</gene>
<protein>
    <submittedName>
        <fullName evidence="3">Uncharacterized protein</fullName>
    </submittedName>
</protein>
<feature type="region of interest" description="Disordered" evidence="2">
    <location>
        <begin position="1"/>
        <end position="26"/>
    </location>
</feature>
<evidence type="ECO:0000313" key="4">
    <source>
        <dbReference type="Proteomes" id="UP000789595"/>
    </source>
</evidence>
<dbReference type="InterPro" id="IPR027417">
    <property type="entry name" value="P-loop_NTPase"/>
</dbReference>
<dbReference type="GO" id="GO:0005525">
    <property type="term" value="F:GTP binding"/>
    <property type="evidence" value="ECO:0007669"/>
    <property type="project" value="InterPro"/>
</dbReference>
<dbReference type="InterPro" id="IPR005225">
    <property type="entry name" value="Small_GTP-bd"/>
</dbReference>
<proteinExistence type="predicted"/>
<dbReference type="AlphaFoldDB" id="A0A8J2WYL7"/>
<reference evidence="3" key="1">
    <citation type="submission" date="2021-11" db="EMBL/GenBank/DDBJ databases">
        <authorList>
            <consortium name="Genoscope - CEA"/>
            <person name="William W."/>
        </authorList>
    </citation>
    <scope>NUCLEOTIDE SEQUENCE</scope>
</reference>
<dbReference type="SUPFAM" id="SSF52540">
    <property type="entry name" value="P-loop containing nucleoside triphosphate hydrolases"/>
    <property type="match status" value="1"/>
</dbReference>
<name>A0A8J2WYL7_9STRA</name>
<dbReference type="GO" id="GO:0003924">
    <property type="term" value="F:GTPase activity"/>
    <property type="evidence" value="ECO:0007669"/>
    <property type="project" value="InterPro"/>
</dbReference>
<keyword evidence="4" id="KW-1185">Reference proteome</keyword>
<dbReference type="SMART" id="SM00176">
    <property type="entry name" value="RAN"/>
    <property type="match status" value="1"/>
</dbReference>
<dbReference type="Pfam" id="PF00071">
    <property type="entry name" value="Ras"/>
    <property type="match status" value="1"/>
</dbReference>
<dbReference type="InterPro" id="IPR001806">
    <property type="entry name" value="Small_GTPase"/>
</dbReference>
<dbReference type="SMART" id="SM00175">
    <property type="entry name" value="RAB"/>
    <property type="match status" value="1"/>
</dbReference>
<dbReference type="PRINTS" id="PR00449">
    <property type="entry name" value="RASTRNSFRMNG"/>
</dbReference>
<keyword evidence="1" id="KW-0547">Nucleotide-binding</keyword>
<evidence type="ECO:0000256" key="1">
    <source>
        <dbReference type="ARBA" id="ARBA00022741"/>
    </source>
</evidence>
<sequence length="206" mass="23429">MSKEPEPEGKTDESKDPETDPNDLSPADVKIILLGDSAVGKTKLVERFLMDEYNPQQLSTYALTMFRKNLDIDGKNVKVDIWDTAGQERFNKMHPAYYHRAHACILCFDVTRKATYQHLGAWYDEMRDACENIPCILVANKIDIDYQVTKKNFKFASSKNIPFYFVSAADGTNVVKVFRAAVESALDYKDNSGDFMNEAYKLLDDA</sequence>
<dbReference type="PROSITE" id="PS51421">
    <property type="entry name" value="RAS"/>
    <property type="match status" value="1"/>
</dbReference>